<keyword evidence="1" id="KW-1133">Transmembrane helix</keyword>
<evidence type="ECO:0000313" key="2">
    <source>
        <dbReference type="EMBL" id="MCZ8537159.1"/>
    </source>
</evidence>
<dbReference type="Proteomes" id="UP001152173">
    <property type="component" value="Unassembled WGS sequence"/>
</dbReference>
<proteinExistence type="predicted"/>
<evidence type="ECO:0000256" key="1">
    <source>
        <dbReference type="SAM" id="Phobius"/>
    </source>
</evidence>
<reference evidence="2" key="1">
    <citation type="submission" date="2022-05" db="EMBL/GenBank/DDBJ databases">
        <authorList>
            <person name="Colautti A."/>
            <person name="Iacumin L."/>
        </authorList>
    </citation>
    <scope>NUCLEOTIDE SEQUENCE</scope>
    <source>
        <strain evidence="2">SK 55</strain>
    </source>
</reference>
<evidence type="ECO:0000313" key="3">
    <source>
        <dbReference type="Proteomes" id="UP001152173"/>
    </source>
</evidence>
<dbReference type="InterPro" id="IPR025143">
    <property type="entry name" value="DUF4083"/>
</dbReference>
<dbReference type="Pfam" id="PF13314">
    <property type="entry name" value="DUF4083"/>
    <property type="match status" value="1"/>
</dbReference>
<dbReference type="AlphaFoldDB" id="A0A9X3LIM7"/>
<keyword evidence="1" id="KW-0812">Transmembrane</keyword>
<dbReference type="EMBL" id="JAMKBJ010000005">
    <property type="protein sequence ID" value="MCZ8537159.1"/>
    <property type="molecule type" value="Genomic_DNA"/>
</dbReference>
<sequence length="66" mass="7650">MGAWRMSFGLIMYMGVIIGLSVIFVLSFTFFIRRILINSTVKKTRLLEIDKKLDKIIDLLELNKSV</sequence>
<keyword evidence="3" id="KW-1185">Reference proteome</keyword>
<organism evidence="2 3">
    <name type="scientific">Paenisporosarcina quisquiliarum</name>
    <dbReference type="NCBI Taxonomy" id="365346"/>
    <lineage>
        <taxon>Bacteria</taxon>
        <taxon>Bacillati</taxon>
        <taxon>Bacillota</taxon>
        <taxon>Bacilli</taxon>
        <taxon>Bacillales</taxon>
        <taxon>Caryophanaceae</taxon>
        <taxon>Paenisporosarcina</taxon>
    </lineage>
</organism>
<feature type="transmembrane region" description="Helical" evidence="1">
    <location>
        <begin position="6"/>
        <end position="32"/>
    </location>
</feature>
<keyword evidence="1" id="KW-0472">Membrane</keyword>
<gene>
    <name evidence="2" type="ORF">M9R32_08210</name>
</gene>
<comment type="caution">
    <text evidence="2">The sequence shown here is derived from an EMBL/GenBank/DDBJ whole genome shotgun (WGS) entry which is preliminary data.</text>
</comment>
<accession>A0A9X3LIM7</accession>
<protein>
    <submittedName>
        <fullName evidence="2">DUF4083 domain-containing protein</fullName>
    </submittedName>
</protein>
<name>A0A9X3LIM7_9BACL</name>